<keyword evidence="1" id="KW-0812">Transmembrane</keyword>
<evidence type="ECO:0000313" key="2">
    <source>
        <dbReference type="EMBL" id="OQR93873.1"/>
    </source>
</evidence>
<feature type="transmembrane region" description="Helical" evidence="1">
    <location>
        <begin position="264"/>
        <end position="288"/>
    </location>
</feature>
<name>A0A1V9Z7A2_ACHHY</name>
<dbReference type="PANTHER" id="PTHR36840">
    <property type="entry name" value="BLL5714 PROTEIN"/>
    <property type="match status" value="1"/>
</dbReference>
<reference evidence="2 3" key="1">
    <citation type="journal article" date="2014" name="Genome Biol. Evol.">
        <title>The secreted proteins of Achlya hypogyna and Thraustotheca clavata identify the ancestral oomycete secretome and reveal gene acquisitions by horizontal gene transfer.</title>
        <authorList>
            <person name="Misner I."/>
            <person name="Blouin N."/>
            <person name="Leonard G."/>
            <person name="Richards T.A."/>
            <person name="Lane C.E."/>
        </authorList>
    </citation>
    <scope>NUCLEOTIDE SEQUENCE [LARGE SCALE GENOMIC DNA]</scope>
    <source>
        <strain evidence="2 3">ATCC 48635</strain>
    </source>
</reference>
<feature type="transmembrane region" description="Helical" evidence="1">
    <location>
        <begin position="50"/>
        <end position="72"/>
    </location>
</feature>
<feature type="transmembrane region" description="Helical" evidence="1">
    <location>
        <begin position="308"/>
        <end position="327"/>
    </location>
</feature>
<feature type="transmembrane region" description="Helical" evidence="1">
    <location>
        <begin position="84"/>
        <end position="104"/>
    </location>
</feature>
<evidence type="ECO:0000313" key="3">
    <source>
        <dbReference type="Proteomes" id="UP000243579"/>
    </source>
</evidence>
<feature type="transmembrane region" description="Helical" evidence="1">
    <location>
        <begin position="165"/>
        <end position="184"/>
    </location>
</feature>
<organism evidence="2 3">
    <name type="scientific">Achlya hypogyna</name>
    <name type="common">Oomycete</name>
    <name type="synonym">Protoachlya hypogyna</name>
    <dbReference type="NCBI Taxonomy" id="1202772"/>
    <lineage>
        <taxon>Eukaryota</taxon>
        <taxon>Sar</taxon>
        <taxon>Stramenopiles</taxon>
        <taxon>Oomycota</taxon>
        <taxon>Saprolegniomycetes</taxon>
        <taxon>Saprolegniales</taxon>
        <taxon>Achlyaceae</taxon>
        <taxon>Achlya</taxon>
    </lineage>
</organism>
<dbReference type="AlphaFoldDB" id="A0A1V9Z7A2"/>
<feature type="transmembrane region" description="Helical" evidence="1">
    <location>
        <begin position="347"/>
        <end position="367"/>
    </location>
</feature>
<dbReference type="Proteomes" id="UP000243579">
    <property type="component" value="Unassembled WGS sequence"/>
</dbReference>
<gene>
    <name evidence="2" type="ORF">ACHHYP_02129</name>
</gene>
<evidence type="ECO:0008006" key="4">
    <source>
        <dbReference type="Google" id="ProtNLM"/>
    </source>
</evidence>
<protein>
    <recommendedName>
        <fullName evidence="4">Transmembrane protein</fullName>
    </recommendedName>
</protein>
<sequence length="430" mass="47397">MLRTFYGSAELSADWTGEYEEKSAQWFELFLDLIMVAACSNVAEGFKDDLTVAGFLEFILLCLMYSSSWHLYTHFNARFSETSLLHYSFLYLLLMGLGSMVLASEPGYRFTIGLVSIRIAMVLMNSSVICSLPEARAKARIDIALGVIAITLFISALVIDTHTWTIAVYLLTLVLETLAAFVVARCFPGSFVAMNIDHVDEREGCMVMVALGESVVSAFINSRGADLPAHFYMATCLSLLVIFSLAIFYFATKPPRAMHAMRRSVYSGFAYSLMHYALLPTLLATGVGTKLVSEAVLKATPLSSNALWVLYGSISLALLEMLVIRLLHYWGRQPAPSDPIDVKRIKYAWWAICAVSPLCPLGIALIFEVANPRGVAPISALVGAAAVVLFWLVSETSVMHCLRVLGYGYSGTLEKKRDDPETLLLPERTV</sequence>
<comment type="caution">
    <text evidence="2">The sequence shown here is derived from an EMBL/GenBank/DDBJ whole genome shotgun (WGS) entry which is preliminary data.</text>
</comment>
<dbReference type="OrthoDB" id="191995at2759"/>
<proteinExistence type="predicted"/>
<keyword evidence="3" id="KW-1185">Reference proteome</keyword>
<keyword evidence="1" id="KW-1133">Transmembrane helix</keyword>
<accession>A0A1V9Z7A2</accession>
<feature type="transmembrane region" description="Helical" evidence="1">
    <location>
        <begin position="373"/>
        <end position="393"/>
    </location>
</feature>
<feature type="transmembrane region" description="Helical" evidence="1">
    <location>
        <begin position="141"/>
        <end position="159"/>
    </location>
</feature>
<dbReference type="STRING" id="1202772.A0A1V9Z7A2"/>
<evidence type="ECO:0000256" key="1">
    <source>
        <dbReference type="SAM" id="Phobius"/>
    </source>
</evidence>
<dbReference type="Pfam" id="PF06772">
    <property type="entry name" value="LtrA"/>
    <property type="match status" value="1"/>
</dbReference>
<dbReference type="EMBL" id="JNBR01000392">
    <property type="protein sequence ID" value="OQR93873.1"/>
    <property type="molecule type" value="Genomic_DNA"/>
</dbReference>
<keyword evidence="1" id="KW-0472">Membrane</keyword>
<feature type="transmembrane region" description="Helical" evidence="1">
    <location>
        <begin position="231"/>
        <end position="252"/>
    </location>
</feature>
<dbReference type="InterPro" id="IPR010640">
    <property type="entry name" value="Low_temperature_requirement_A"/>
</dbReference>
<dbReference type="PANTHER" id="PTHR36840:SF1">
    <property type="entry name" value="BLL5714 PROTEIN"/>
    <property type="match status" value="1"/>
</dbReference>